<comment type="similarity">
    <text evidence="1">Belongs to the phospholipase D family.</text>
</comment>
<dbReference type="InterPro" id="IPR032803">
    <property type="entry name" value="PLDc_3"/>
</dbReference>
<evidence type="ECO:0000313" key="3">
    <source>
        <dbReference type="EMBL" id="THD24546.1"/>
    </source>
</evidence>
<name>A0A4E0RBB8_FASHE</name>
<keyword evidence="4" id="KW-1185">Reference proteome</keyword>
<dbReference type="PANTHER" id="PTHR10185">
    <property type="entry name" value="PHOSPHOLIPASE D - RELATED"/>
    <property type="match status" value="1"/>
</dbReference>
<dbReference type="InterPro" id="IPR001736">
    <property type="entry name" value="PLipase_D/transphosphatidylase"/>
</dbReference>
<dbReference type="Pfam" id="PF13918">
    <property type="entry name" value="PLDc_3"/>
    <property type="match status" value="1"/>
</dbReference>
<dbReference type="InterPro" id="IPR050874">
    <property type="entry name" value="Diverse_PLD-related"/>
</dbReference>
<evidence type="ECO:0000256" key="1">
    <source>
        <dbReference type="ARBA" id="ARBA00008664"/>
    </source>
</evidence>
<comment type="caution">
    <text evidence="3">The sequence shown here is derived from an EMBL/GenBank/DDBJ whole genome shotgun (WGS) entry which is preliminary data.</text>
</comment>
<reference evidence="3" key="1">
    <citation type="submission" date="2019-03" db="EMBL/GenBank/DDBJ databases">
        <title>Improved annotation for the trematode Fasciola hepatica.</title>
        <authorList>
            <person name="Choi Y.-J."/>
            <person name="Martin J."/>
            <person name="Mitreva M."/>
        </authorList>
    </citation>
    <scope>NUCLEOTIDE SEQUENCE [LARGE SCALE GENOMIC DNA]</scope>
</reference>
<sequence length="515" mass="59323">MTVNEDCSHPLLTFSTRLYVSVIPFHGLWIMYRAQFLRACYVLHEQRKPCGGYKTLQRCFNRRRTCPLIRMFCRRTFLVGLLVVIADQIQVNKAIRSRMHWRDVSQYDSLNCNVQLVESIPENLTYPVGTLQYMSTVDAWKWLLGEATQNLYLAEFYWTMNAEDKFNFSATIPGREIFKQLTEKSRQIKVKISQNGPPSKNAELASLAEAGAEIFWIDVPKLLGDGIIHTKLWSVDQKHAYLGSANMDWRALTEVKELGILFSNCPGLVIDLDKIHRAYRLVSKGIPEKWPDEMSTSYNKDSPMRIKLNGVCSVAYFSSSPTAFNPPGRTYDLDAILSVINKAERFIYISVMNYIPEIVKYDKKKKNTFWPAIDDALRSAAISRGVEVRLLVSLWPSTPKSMSKYLTSLHSLNGIQHSRIRVRYFVVPSFTAEQKKIPYARVKHDKYMVTDKNGYIGTSNWSGDYFIYTGGVGFVFEHTEKAHLNGTQTLREQLQTVFERDWNSQYTEELFAHTP</sequence>
<dbReference type="Proteomes" id="UP000230066">
    <property type="component" value="Unassembled WGS sequence"/>
</dbReference>
<dbReference type="SMART" id="SM00155">
    <property type="entry name" value="PLDc"/>
    <property type="match status" value="2"/>
</dbReference>
<accession>A0A4E0RBB8</accession>
<dbReference type="EMBL" id="JXXN02001543">
    <property type="protein sequence ID" value="THD24546.1"/>
    <property type="molecule type" value="Genomic_DNA"/>
</dbReference>
<protein>
    <submittedName>
        <fullName evidence="3">Phospholipase D3</fullName>
    </submittedName>
</protein>
<feature type="domain" description="PLD phosphodiesterase" evidence="2">
    <location>
        <begin position="224"/>
        <end position="251"/>
    </location>
</feature>
<evidence type="ECO:0000313" key="4">
    <source>
        <dbReference type="Proteomes" id="UP000230066"/>
    </source>
</evidence>
<organism evidence="3 4">
    <name type="scientific">Fasciola hepatica</name>
    <name type="common">Liver fluke</name>
    <dbReference type="NCBI Taxonomy" id="6192"/>
    <lineage>
        <taxon>Eukaryota</taxon>
        <taxon>Metazoa</taxon>
        <taxon>Spiralia</taxon>
        <taxon>Lophotrochozoa</taxon>
        <taxon>Platyhelminthes</taxon>
        <taxon>Trematoda</taxon>
        <taxon>Digenea</taxon>
        <taxon>Plagiorchiida</taxon>
        <taxon>Echinostomata</taxon>
        <taxon>Echinostomatoidea</taxon>
        <taxon>Fasciolidae</taxon>
        <taxon>Fasciola</taxon>
    </lineage>
</organism>
<feature type="domain" description="PLD phosphodiesterase" evidence="2">
    <location>
        <begin position="439"/>
        <end position="465"/>
    </location>
</feature>
<dbReference type="PANTHER" id="PTHR10185:SF17">
    <property type="entry name" value="GM01519P-RELATED"/>
    <property type="match status" value="1"/>
</dbReference>
<gene>
    <name evidence="3" type="ORF">D915_004439</name>
</gene>
<dbReference type="AlphaFoldDB" id="A0A4E0RBB8"/>
<proteinExistence type="inferred from homology"/>
<dbReference type="Pfam" id="PF00614">
    <property type="entry name" value="PLDc"/>
    <property type="match status" value="1"/>
</dbReference>
<dbReference type="CDD" id="cd09107">
    <property type="entry name" value="PLDc_vPLD3_4_5_like_2"/>
    <property type="match status" value="1"/>
</dbReference>
<dbReference type="GO" id="GO:0003824">
    <property type="term" value="F:catalytic activity"/>
    <property type="evidence" value="ECO:0007669"/>
    <property type="project" value="InterPro"/>
</dbReference>
<dbReference type="Gene3D" id="3.30.870.10">
    <property type="entry name" value="Endonuclease Chain A"/>
    <property type="match status" value="2"/>
</dbReference>
<dbReference type="CDD" id="cd09106">
    <property type="entry name" value="PLDc_vPLD3_4_5_like_1"/>
    <property type="match status" value="1"/>
</dbReference>
<dbReference type="PROSITE" id="PS50035">
    <property type="entry name" value="PLD"/>
    <property type="match status" value="2"/>
</dbReference>
<dbReference type="SUPFAM" id="SSF56024">
    <property type="entry name" value="Phospholipase D/nuclease"/>
    <property type="match status" value="2"/>
</dbReference>
<evidence type="ECO:0000259" key="2">
    <source>
        <dbReference type="PROSITE" id="PS50035"/>
    </source>
</evidence>